<name>A0AAD3SKU6_NEPGR</name>
<reference evidence="1" key="1">
    <citation type="submission" date="2023-05" db="EMBL/GenBank/DDBJ databases">
        <title>Nepenthes gracilis genome sequencing.</title>
        <authorList>
            <person name="Fukushima K."/>
        </authorList>
    </citation>
    <scope>NUCLEOTIDE SEQUENCE</scope>
    <source>
        <strain evidence="1">SING2019-196</strain>
    </source>
</reference>
<dbReference type="Proteomes" id="UP001279734">
    <property type="component" value="Unassembled WGS sequence"/>
</dbReference>
<comment type="caution">
    <text evidence="1">The sequence shown here is derived from an EMBL/GenBank/DDBJ whole genome shotgun (WGS) entry which is preliminary data.</text>
</comment>
<evidence type="ECO:0000313" key="2">
    <source>
        <dbReference type="Proteomes" id="UP001279734"/>
    </source>
</evidence>
<keyword evidence="2" id="KW-1185">Reference proteome</keyword>
<evidence type="ECO:0000313" key="1">
    <source>
        <dbReference type="EMBL" id="GMH13027.1"/>
    </source>
</evidence>
<organism evidence="1 2">
    <name type="scientific">Nepenthes gracilis</name>
    <name type="common">Slender pitcher plant</name>
    <dbReference type="NCBI Taxonomy" id="150966"/>
    <lineage>
        <taxon>Eukaryota</taxon>
        <taxon>Viridiplantae</taxon>
        <taxon>Streptophyta</taxon>
        <taxon>Embryophyta</taxon>
        <taxon>Tracheophyta</taxon>
        <taxon>Spermatophyta</taxon>
        <taxon>Magnoliopsida</taxon>
        <taxon>eudicotyledons</taxon>
        <taxon>Gunneridae</taxon>
        <taxon>Pentapetalae</taxon>
        <taxon>Caryophyllales</taxon>
        <taxon>Nepenthaceae</taxon>
        <taxon>Nepenthes</taxon>
    </lineage>
</organism>
<proteinExistence type="predicted"/>
<sequence length="197" mass="23083">MYVQCKSSLCGRQDYYCWDDMVYEIHGLTMLCLIKSFKRCYFSASTTTCSRRVYACFWGLHGLILLLLNIKIIHDELEDLYPYEYEDEGGNMDEVYFNNSAHIRIGNHKVPGKKEARKEAMRHLAKRALKREAVDSAGATLQQQHLARLPRKKTRILMLRCNFCSESSIINCTVQIWNQRWMMLLSSTVQRNRGRRG</sequence>
<dbReference type="AlphaFoldDB" id="A0AAD3SKU6"/>
<dbReference type="EMBL" id="BSYO01000012">
    <property type="protein sequence ID" value="GMH13027.1"/>
    <property type="molecule type" value="Genomic_DNA"/>
</dbReference>
<accession>A0AAD3SKU6</accession>
<protein>
    <submittedName>
        <fullName evidence="1">Uncharacterized protein</fullName>
    </submittedName>
</protein>
<gene>
    <name evidence="1" type="ORF">Nepgr_014868</name>
</gene>